<dbReference type="Gramene" id="EFJ15842">
    <property type="protein sequence ID" value="EFJ15842"/>
    <property type="gene ID" value="SELMODRAFT_30227"/>
</dbReference>
<evidence type="ECO:0000259" key="22">
    <source>
        <dbReference type="PROSITE" id="PS50011"/>
    </source>
</evidence>
<comment type="catalytic activity">
    <reaction evidence="19">
        <text>L-seryl-[protein] + ATP = O-phospho-L-seryl-[protein] + ADP + H(+)</text>
        <dbReference type="Rhea" id="RHEA:17989"/>
        <dbReference type="Rhea" id="RHEA-COMP:9863"/>
        <dbReference type="Rhea" id="RHEA-COMP:11604"/>
        <dbReference type="ChEBI" id="CHEBI:15378"/>
        <dbReference type="ChEBI" id="CHEBI:29999"/>
        <dbReference type="ChEBI" id="CHEBI:30616"/>
        <dbReference type="ChEBI" id="CHEBI:83421"/>
        <dbReference type="ChEBI" id="CHEBI:456216"/>
        <dbReference type="EC" id="2.7.11.1"/>
    </reaction>
</comment>
<dbReference type="PROSITE" id="PS50011">
    <property type="entry name" value="PROTEIN_KINASE_DOM"/>
    <property type="match status" value="2"/>
</dbReference>
<evidence type="ECO:0000313" key="24">
    <source>
        <dbReference type="Proteomes" id="UP000001514"/>
    </source>
</evidence>
<dbReference type="GO" id="GO:0004674">
    <property type="term" value="F:protein serine/threonine kinase activity"/>
    <property type="evidence" value="ECO:0007669"/>
    <property type="project" value="UniProtKB-KW"/>
</dbReference>
<comment type="catalytic activity">
    <reaction evidence="18">
        <text>L-threonyl-[protein] + ATP = O-phospho-L-threonyl-[protein] + ADP + H(+)</text>
        <dbReference type="Rhea" id="RHEA:46608"/>
        <dbReference type="Rhea" id="RHEA-COMP:11060"/>
        <dbReference type="Rhea" id="RHEA-COMP:11605"/>
        <dbReference type="ChEBI" id="CHEBI:15378"/>
        <dbReference type="ChEBI" id="CHEBI:30013"/>
        <dbReference type="ChEBI" id="CHEBI:30616"/>
        <dbReference type="ChEBI" id="CHEBI:61977"/>
        <dbReference type="ChEBI" id="CHEBI:456216"/>
        <dbReference type="EC" id="2.7.11.1"/>
    </reaction>
</comment>
<evidence type="ECO:0000256" key="15">
    <source>
        <dbReference type="ARBA" id="ARBA00023136"/>
    </source>
</evidence>
<keyword evidence="24" id="KW-1185">Reference proteome</keyword>
<evidence type="ECO:0000256" key="17">
    <source>
        <dbReference type="ARBA" id="ARBA00023180"/>
    </source>
</evidence>
<feature type="transmembrane region" description="Helical" evidence="21">
    <location>
        <begin position="230"/>
        <end position="254"/>
    </location>
</feature>
<feature type="domain" description="Protein kinase" evidence="22">
    <location>
        <begin position="949"/>
        <end position="1193"/>
    </location>
</feature>
<dbReference type="Pfam" id="PF00139">
    <property type="entry name" value="Lectin_legB"/>
    <property type="match status" value="2"/>
</dbReference>
<feature type="binding site" evidence="20">
    <location>
        <position position="977"/>
    </location>
    <ligand>
        <name>ATP</name>
        <dbReference type="ChEBI" id="CHEBI:30616"/>
    </ligand>
</feature>
<evidence type="ECO:0000256" key="7">
    <source>
        <dbReference type="ARBA" id="ARBA00022679"/>
    </source>
</evidence>
<dbReference type="CDD" id="cd14066">
    <property type="entry name" value="STKc_IRAK"/>
    <property type="match status" value="1"/>
</dbReference>
<dbReference type="InterPro" id="IPR019825">
    <property type="entry name" value="Lectin_legB_Mn/Ca_BS"/>
</dbReference>
<dbReference type="GO" id="GO:0030246">
    <property type="term" value="F:carbohydrate binding"/>
    <property type="evidence" value="ECO:0007669"/>
    <property type="project" value="UniProtKB-KW"/>
</dbReference>
<dbReference type="FunFam" id="1.10.510.10:FF:001023">
    <property type="entry name" value="Os07g0541700 protein"/>
    <property type="match status" value="1"/>
</dbReference>
<evidence type="ECO:0000256" key="1">
    <source>
        <dbReference type="ARBA" id="ARBA00004251"/>
    </source>
</evidence>
<comment type="subcellular location">
    <subcellularLocation>
        <location evidence="1">Cell membrane</location>
        <topology evidence="1">Single-pass type I membrane protein</topology>
    </subcellularLocation>
</comment>
<dbReference type="InterPro" id="IPR013320">
    <property type="entry name" value="ConA-like_dom_sf"/>
</dbReference>
<keyword evidence="12" id="KW-0418">Kinase</keyword>
<evidence type="ECO:0000256" key="21">
    <source>
        <dbReference type="SAM" id="Phobius"/>
    </source>
</evidence>
<dbReference type="InterPro" id="IPR017441">
    <property type="entry name" value="Protein_kinase_ATP_BS"/>
</dbReference>
<dbReference type="SMART" id="SM00220">
    <property type="entry name" value="S_TKc"/>
    <property type="match status" value="2"/>
</dbReference>
<evidence type="ECO:0000256" key="16">
    <source>
        <dbReference type="ARBA" id="ARBA00023170"/>
    </source>
</evidence>
<dbReference type="InParanoid" id="D8SIB6"/>
<dbReference type="FunFam" id="1.10.510.10:FF:000240">
    <property type="entry name" value="Lectin-domain containing receptor kinase A4.3"/>
    <property type="match status" value="1"/>
</dbReference>
<dbReference type="eggNOG" id="ENOG502QSJ4">
    <property type="taxonomic scope" value="Eukaryota"/>
</dbReference>
<accession>D8SIB6</accession>
<keyword evidence="9" id="KW-0732">Signal</keyword>
<keyword evidence="11 20" id="KW-0547">Nucleotide-binding</keyword>
<evidence type="ECO:0000256" key="11">
    <source>
        <dbReference type="ARBA" id="ARBA00022741"/>
    </source>
</evidence>
<keyword evidence="5" id="KW-1003">Cell membrane</keyword>
<keyword evidence="13 20" id="KW-0067">ATP-binding</keyword>
<dbReference type="InterPro" id="IPR008271">
    <property type="entry name" value="Ser/Thr_kinase_AS"/>
</dbReference>
<keyword evidence="8 21" id="KW-0812">Transmembrane</keyword>
<dbReference type="Gene3D" id="3.30.200.20">
    <property type="entry name" value="Phosphorylase Kinase, domain 1"/>
    <property type="match status" value="2"/>
</dbReference>
<keyword evidence="7" id="KW-0808">Transferase</keyword>
<evidence type="ECO:0000256" key="19">
    <source>
        <dbReference type="ARBA" id="ARBA00048679"/>
    </source>
</evidence>
<evidence type="ECO:0000256" key="4">
    <source>
        <dbReference type="ARBA" id="ARBA00012513"/>
    </source>
</evidence>
<evidence type="ECO:0000256" key="18">
    <source>
        <dbReference type="ARBA" id="ARBA00047899"/>
    </source>
</evidence>
<dbReference type="PROSITE" id="PS00307">
    <property type="entry name" value="LECTIN_LEGUME_BETA"/>
    <property type="match status" value="1"/>
</dbReference>
<feature type="non-terminal residue" evidence="23">
    <location>
        <position position="1193"/>
    </location>
</feature>
<dbReference type="GO" id="GO:0005524">
    <property type="term" value="F:ATP binding"/>
    <property type="evidence" value="ECO:0007669"/>
    <property type="project" value="UniProtKB-UniRule"/>
</dbReference>
<dbReference type="InterPro" id="IPR001220">
    <property type="entry name" value="Legume_lectin_dom"/>
</dbReference>
<dbReference type="InterPro" id="IPR011009">
    <property type="entry name" value="Kinase-like_dom_sf"/>
</dbReference>
<feature type="domain" description="Protein kinase" evidence="22">
    <location>
        <begin position="285"/>
        <end position="564"/>
    </location>
</feature>
<keyword evidence="16" id="KW-0675">Receptor</keyword>
<dbReference type="AlphaFoldDB" id="D8SIB6"/>
<dbReference type="InterPro" id="IPR000719">
    <property type="entry name" value="Prot_kinase_dom"/>
</dbReference>
<dbReference type="Pfam" id="PF07714">
    <property type="entry name" value="PK_Tyr_Ser-Thr"/>
    <property type="match status" value="2"/>
</dbReference>
<dbReference type="OMA" id="LENEQWP"/>
<dbReference type="EC" id="2.7.11.1" evidence="4"/>
<organism evidence="24">
    <name type="scientific">Selaginella moellendorffii</name>
    <name type="common">Spikemoss</name>
    <dbReference type="NCBI Taxonomy" id="88036"/>
    <lineage>
        <taxon>Eukaryota</taxon>
        <taxon>Viridiplantae</taxon>
        <taxon>Streptophyta</taxon>
        <taxon>Embryophyta</taxon>
        <taxon>Tracheophyta</taxon>
        <taxon>Lycopodiopsida</taxon>
        <taxon>Selaginellales</taxon>
        <taxon>Selaginellaceae</taxon>
        <taxon>Selaginella</taxon>
    </lineage>
</organism>
<evidence type="ECO:0000256" key="13">
    <source>
        <dbReference type="ARBA" id="ARBA00022840"/>
    </source>
</evidence>
<reference evidence="23 24" key="1">
    <citation type="journal article" date="2011" name="Science">
        <title>The Selaginella genome identifies genetic changes associated with the evolution of vascular plants.</title>
        <authorList>
            <person name="Banks J.A."/>
            <person name="Nishiyama T."/>
            <person name="Hasebe M."/>
            <person name="Bowman J.L."/>
            <person name="Gribskov M."/>
            <person name="dePamphilis C."/>
            <person name="Albert V.A."/>
            <person name="Aono N."/>
            <person name="Aoyama T."/>
            <person name="Ambrose B.A."/>
            <person name="Ashton N.W."/>
            <person name="Axtell M.J."/>
            <person name="Barker E."/>
            <person name="Barker M.S."/>
            <person name="Bennetzen J.L."/>
            <person name="Bonawitz N.D."/>
            <person name="Chapple C."/>
            <person name="Cheng C."/>
            <person name="Correa L.G."/>
            <person name="Dacre M."/>
            <person name="DeBarry J."/>
            <person name="Dreyer I."/>
            <person name="Elias M."/>
            <person name="Engstrom E.M."/>
            <person name="Estelle M."/>
            <person name="Feng L."/>
            <person name="Finet C."/>
            <person name="Floyd S.K."/>
            <person name="Frommer W.B."/>
            <person name="Fujita T."/>
            <person name="Gramzow L."/>
            <person name="Gutensohn M."/>
            <person name="Harholt J."/>
            <person name="Hattori M."/>
            <person name="Heyl A."/>
            <person name="Hirai T."/>
            <person name="Hiwatashi Y."/>
            <person name="Ishikawa M."/>
            <person name="Iwata M."/>
            <person name="Karol K.G."/>
            <person name="Koehler B."/>
            <person name="Kolukisaoglu U."/>
            <person name="Kubo M."/>
            <person name="Kurata T."/>
            <person name="Lalonde S."/>
            <person name="Li K."/>
            <person name="Li Y."/>
            <person name="Litt A."/>
            <person name="Lyons E."/>
            <person name="Manning G."/>
            <person name="Maruyama T."/>
            <person name="Michael T.P."/>
            <person name="Mikami K."/>
            <person name="Miyazaki S."/>
            <person name="Morinaga S."/>
            <person name="Murata T."/>
            <person name="Mueller-Roeber B."/>
            <person name="Nelson D.R."/>
            <person name="Obara M."/>
            <person name="Oguri Y."/>
            <person name="Olmstead R.G."/>
            <person name="Onodera N."/>
            <person name="Petersen B.L."/>
            <person name="Pils B."/>
            <person name="Prigge M."/>
            <person name="Rensing S.A."/>
            <person name="Riano-Pachon D.M."/>
            <person name="Roberts A.W."/>
            <person name="Sato Y."/>
            <person name="Scheller H.V."/>
            <person name="Schulz B."/>
            <person name="Schulz C."/>
            <person name="Shakirov E.V."/>
            <person name="Shibagaki N."/>
            <person name="Shinohara N."/>
            <person name="Shippen D.E."/>
            <person name="Soerensen I."/>
            <person name="Sotooka R."/>
            <person name="Sugimoto N."/>
            <person name="Sugita M."/>
            <person name="Sumikawa N."/>
            <person name="Tanurdzic M."/>
            <person name="Theissen G."/>
            <person name="Ulvskov P."/>
            <person name="Wakazuki S."/>
            <person name="Weng J.K."/>
            <person name="Willats W.W."/>
            <person name="Wipf D."/>
            <person name="Wolf P.G."/>
            <person name="Yang L."/>
            <person name="Zimmer A.D."/>
            <person name="Zhu Q."/>
            <person name="Mitros T."/>
            <person name="Hellsten U."/>
            <person name="Loque D."/>
            <person name="Otillar R."/>
            <person name="Salamov A."/>
            <person name="Schmutz J."/>
            <person name="Shapiro H."/>
            <person name="Lindquist E."/>
            <person name="Lucas S."/>
            <person name="Rokhsar D."/>
            <person name="Grigoriev I.V."/>
        </authorList>
    </citation>
    <scope>NUCLEOTIDE SEQUENCE [LARGE SCALE GENOMIC DNA]</scope>
</reference>
<evidence type="ECO:0000256" key="2">
    <source>
        <dbReference type="ARBA" id="ARBA00008536"/>
    </source>
</evidence>
<sequence length="1193" mass="132256">GRAYYVDPIQFLDPDDSSTCVSFSSIFTFKLVQFNNSSYRPGDGMAFMIVSDPQLPLNSAGAYLGLTNASLDGDSRNHFLAVEFDTFQDSSAGDPARDHIGVNINGIRSVDVFKLEGELTNLLRSNSTLTAWVEYESSQQLLEIRVSTLSQRPRLPLLKYQVELAGIVQEKMYVGFSAATSLNYELHKILTWKFSTYINSSATNGSTDPNSAYLPENKSTGCNKWICKKMAIILLPSIGLLFLATVVLLFCFWISNGKPSKNFTSLPSTVQYFTLKQLSAATRSFSRKEMIGSGGFGKVYKGILPKDGTLVAVKLLSEASLQSERQFLAELSVIGRLQHRNLVSLKGWCHDKGKLLLVYEFMPNGSLDKHLFSADITLLWQQRFHILKGVGEALTFLHDGWEQRVIHRDVKAANVLLDSKFTARLGDFGLARLMEHSRGPQTMTKAGTTGYIAPELAYTGRATEKSDVYSFGILALEVVSGRRALDLDFEFDKEGVLLLDWIWQMHERGRLMEVVDAKLQDDFDVEQVTVVLYMALQCCHPDANDRPTMRKCCQMLTGDAAPLTPHASRPMTLYYYPDTPVIPSSCSTSEAFLTIALSPRRGMRKDTLLFAALAIISVRCSLAGEAISFDLRPSFKQSQALLIQGQARATNESLELTGAFDSSIINAGRVFYALPIRFVHQSGKNIRISSFNTVFEFQVNSALDRSNCKQGDGFAFVAAASASSPPNGSDAGYLGLMNSSTAGNASNHLFAVEFDSVQNVEFADPPWSHVGVNVNSMISLETARWERPSFPPFKTANSKAWIDYDASTDVLQVRVSNENIGVKPANALLAVSGLQLSEVFHRSMFIGFSASSGSCNDSHEIMRWQFDSNYKNHRSSPPSRHRDSKSKTAALGFASQIYPVLGIALVAVGLASLWYVCLGKPILKSFHRNGCKLLAHFSYDDISRATGRFDERLVLGRGAFGTVYKAEFKGPTTVAVKILAQTGLEVEHQFLAELSTLGKIKHPNLVDLQGWCHSRGKLMLVYEYLPNGSLDRHLFSESEKFLSWERRSQIIHGVAEAIKFLHQGHEECILHRDIKAANVLLDKNFKAKLGDFGLARLFDHTDQGVLQTMTRIVTGRRTISLACSKTLIDRVWGMQESNALLEIVDERMRSSYNPDEARMLLHLGLTCCSMDADERPTMGECCKILGGEMPAPD</sequence>
<dbReference type="SUPFAM" id="SSF49899">
    <property type="entry name" value="Concanavalin A-like lectins/glucanases"/>
    <property type="match status" value="2"/>
</dbReference>
<protein>
    <recommendedName>
        <fullName evidence="4">non-specific serine/threonine protein kinase</fullName>
        <ecNumber evidence="4">2.7.11.1</ecNumber>
    </recommendedName>
</protein>
<dbReference type="PROSITE" id="PS00107">
    <property type="entry name" value="PROTEIN_KINASE_ATP"/>
    <property type="match status" value="2"/>
</dbReference>
<keyword evidence="6" id="KW-0723">Serine/threonine-protein kinase</keyword>
<evidence type="ECO:0000256" key="3">
    <source>
        <dbReference type="ARBA" id="ARBA00010217"/>
    </source>
</evidence>
<evidence type="ECO:0000256" key="8">
    <source>
        <dbReference type="ARBA" id="ARBA00022692"/>
    </source>
</evidence>
<dbReference type="Gene3D" id="1.10.510.10">
    <property type="entry name" value="Transferase(Phosphotransferase) domain 1"/>
    <property type="match status" value="3"/>
</dbReference>
<gene>
    <name evidence="23" type="ORF">SELMODRAFT_30227</name>
</gene>
<dbReference type="Proteomes" id="UP000001514">
    <property type="component" value="Unassembled WGS sequence"/>
</dbReference>
<dbReference type="InterPro" id="IPR050528">
    <property type="entry name" value="L-type_Lectin-RKs"/>
</dbReference>
<evidence type="ECO:0000256" key="12">
    <source>
        <dbReference type="ARBA" id="ARBA00022777"/>
    </source>
</evidence>
<evidence type="ECO:0000256" key="14">
    <source>
        <dbReference type="ARBA" id="ARBA00022989"/>
    </source>
</evidence>
<evidence type="ECO:0000256" key="20">
    <source>
        <dbReference type="PROSITE-ProRule" id="PRU10141"/>
    </source>
</evidence>
<keyword evidence="14 21" id="KW-1133">Transmembrane helix</keyword>
<dbReference type="EMBL" id="GL377621">
    <property type="protein sequence ID" value="EFJ15842.1"/>
    <property type="molecule type" value="Genomic_DNA"/>
</dbReference>
<proteinExistence type="inferred from homology"/>
<keyword evidence="10" id="KW-0430">Lectin</keyword>
<name>D8SIB6_SELML</name>
<keyword evidence="15 21" id="KW-0472">Membrane</keyword>
<evidence type="ECO:0000256" key="9">
    <source>
        <dbReference type="ARBA" id="ARBA00022729"/>
    </source>
</evidence>
<feature type="non-terminal residue" evidence="23">
    <location>
        <position position="1"/>
    </location>
</feature>
<dbReference type="GO" id="GO:0005886">
    <property type="term" value="C:plasma membrane"/>
    <property type="evidence" value="ECO:0000318"/>
    <property type="project" value="GO_Central"/>
</dbReference>
<comment type="similarity">
    <text evidence="3">In the C-terminal section; belongs to the protein kinase superfamily. Ser/Thr protein kinase family.</text>
</comment>
<dbReference type="PROSITE" id="PS00108">
    <property type="entry name" value="PROTEIN_KINASE_ST"/>
    <property type="match status" value="2"/>
</dbReference>
<evidence type="ECO:0000256" key="6">
    <source>
        <dbReference type="ARBA" id="ARBA00022527"/>
    </source>
</evidence>
<feature type="binding site" evidence="20">
    <location>
        <position position="314"/>
    </location>
    <ligand>
        <name>ATP</name>
        <dbReference type="ChEBI" id="CHEBI:30616"/>
    </ligand>
</feature>
<evidence type="ECO:0000313" key="23">
    <source>
        <dbReference type="EMBL" id="EFJ15842.1"/>
    </source>
</evidence>
<dbReference type="HOGENOM" id="CLU_000288_62_0_1"/>
<dbReference type="GO" id="GO:0002229">
    <property type="term" value="P:defense response to oomycetes"/>
    <property type="evidence" value="ECO:0007669"/>
    <property type="project" value="UniProtKB-ARBA"/>
</dbReference>
<dbReference type="CDD" id="cd06899">
    <property type="entry name" value="lectin_legume_LecRK_Arcelin_ConA"/>
    <property type="match status" value="2"/>
</dbReference>
<keyword evidence="17" id="KW-0325">Glycoprotein</keyword>
<dbReference type="PANTHER" id="PTHR27007">
    <property type="match status" value="1"/>
</dbReference>
<dbReference type="InterPro" id="IPR001245">
    <property type="entry name" value="Ser-Thr/Tyr_kinase_cat_dom"/>
</dbReference>
<dbReference type="SUPFAM" id="SSF56112">
    <property type="entry name" value="Protein kinase-like (PK-like)"/>
    <property type="match status" value="2"/>
</dbReference>
<dbReference type="FunFam" id="3.30.200.20:FF:000178">
    <property type="entry name" value="serine/threonine-protein kinase PBS1-like"/>
    <property type="match status" value="1"/>
</dbReference>
<evidence type="ECO:0000256" key="5">
    <source>
        <dbReference type="ARBA" id="ARBA00022475"/>
    </source>
</evidence>
<feature type="transmembrane region" description="Helical" evidence="21">
    <location>
        <begin position="897"/>
        <end position="918"/>
    </location>
</feature>
<dbReference type="KEGG" id="smo:SELMODRAFT_30227"/>
<evidence type="ECO:0000256" key="10">
    <source>
        <dbReference type="ARBA" id="ARBA00022734"/>
    </source>
</evidence>
<comment type="similarity">
    <text evidence="2">In the N-terminal section; belongs to the leguminous lectin family.</text>
</comment>
<dbReference type="Gene3D" id="2.60.120.200">
    <property type="match status" value="2"/>
</dbReference>